<protein>
    <submittedName>
        <fullName evidence="2">Vacuolar-sorting protein SNF8</fullName>
    </submittedName>
</protein>
<dbReference type="InterPro" id="IPR040608">
    <property type="entry name" value="Snf8/Vps36"/>
</dbReference>
<accession>A0A1R0GY11</accession>
<dbReference type="GO" id="GO:0000814">
    <property type="term" value="C:ESCRT II complex"/>
    <property type="evidence" value="ECO:0007669"/>
    <property type="project" value="InterPro"/>
</dbReference>
<dbReference type="AlphaFoldDB" id="A0A1R0GY11"/>
<evidence type="ECO:0000313" key="2">
    <source>
        <dbReference type="EMBL" id="OLY81791.1"/>
    </source>
</evidence>
<dbReference type="OrthoDB" id="283883at2759"/>
<name>A0A1R0GY11_9FUNG</name>
<organism evidence="2 3">
    <name type="scientific">Smittium mucronatum</name>
    <dbReference type="NCBI Taxonomy" id="133383"/>
    <lineage>
        <taxon>Eukaryota</taxon>
        <taxon>Fungi</taxon>
        <taxon>Fungi incertae sedis</taxon>
        <taxon>Zoopagomycota</taxon>
        <taxon>Kickxellomycotina</taxon>
        <taxon>Harpellomycetes</taxon>
        <taxon>Harpellales</taxon>
        <taxon>Legeriomycetaceae</taxon>
        <taxon>Smittium</taxon>
    </lineage>
</organism>
<gene>
    <name evidence="2" type="ORF">AYI68_g4096</name>
</gene>
<comment type="caution">
    <text evidence="2">The sequence shown here is derived from an EMBL/GenBank/DDBJ whole genome shotgun (WGS) entry which is preliminary data.</text>
</comment>
<dbReference type="InterPro" id="IPR036388">
    <property type="entry name" value="WH-like_DNA-bd_sf"/>
</dbReference>
<dbReference type="Gene3D" id="1.10.10.10">
    <property type="entry name" value="Winged helix-like DNA-binding domain superfamily/Winged helix DNA-binding domain"/>
    <property type="match status" value="2"/>
</dbReference>
<reference evidence="2 3" key="1">
    <citation type="journal article" date="2016" name="Mol. Biol. Evol.">
        <title>Genome-Wide Survey of Gut Fungi (Harpellales) Reveals the First Horizontally Transferred Ubiquitin Gene from a Mosquito Host.</title>
        <authorList>
            <person name="Wang Y."/>
            <person name="White M.M."/>
            <person name="Kvist S."/>
            <person name="Moncalvo J.M."/>
        </authorList>
    </citation>
    <scope>NUCLEOTIDE SEQUENCE [LARGE SCALE GENOMIC DNA]</scope>
    <source>
        <strain evidence="2 3">ALG-7-W6</strain>
    </source>
</reference>
<evidence type="ECO:0000313" key="3">
    <source>
        <dbReference type="Proteomes" id="UP000187455"/>
    </source>
</evidence>
<dbReference type="STRING" id="133383.A0A1R0GY11"/>
<dbReference type="SUPFAM" id="SSF46785">
    <property type="entry name" value="Winged helix' DNA-binding domain"/>
    <property type="match status" value="1"/>
</dbReference>
<sequence length="176" mass="19692">MTSLVGVDPLQSRKKGINGYFGVGDFYCELGIQIVDICISTRVINGGLIDIQDLRSRLVSIRKSENISTDDIERSISQLAPLGGDYKVMTIKDKKVVKSIPNEFNKDHSDLLALLDPNFNPPATFNSLKSFTKWSDCRLQHTLDSLSRDGVLWVDMQAPEPVYYATLFFLKSLSSN</sequence>
<dbReference type="InterPro" id="IPR016689">
    <property type="entry name" value="ESCRT-2_cplx_Snf8"/>
</dbReference>
<dbReference type="PANTHER" id="PTHR12806:SF0">
    <property type="entry name" value="VACUOLAR-SORTING PROTEIN SNF8"/>
    <property type="match status" value="1"/>
</dbReference>
<dbReference type="EMBL" id="LSSL01002160">
    <property type="protein sequence ID" value="OLY81791.1"/>
    <property type="molecule type" value="Genomic_DNA"/>
</dbReference>
<dbReference type="InterPro" id="IPR036390">
    <property type="entry name" value="WH_DNA-bd_sf"/>
</dbReference>
<proteinExistence type="inferred from homology"/>
<comment type="similarity">
    <text evidence="1">Belongs to the SNF8 family.</text>
</comment>
<dbReference type="PANTHER" id="PTHR12806">
    <property type="entry name" value="EAP30 SUBUNIT OF ELL COMPLEX"/>
    <property type="match status" value="1"/>
</dbReference>
<evidence type="ECO:0000256" key="1">
    <source>
        <dbReference type="ARBA" id="ARBA00009834"/>
    </source>
</evidence>
<dbReference type="Pfam" id="PF04157">
    <property type="entry name" value="EAP30"/>
    <property type="match status" value="1"/>
</dbReference>
<dbReference type="Proteomes" id="UP000187455">
    <property type="component" value="Unassembled WGS sequence"/>
</dbReference>
<dbReference type="GO" id="GO:0043328">
    <property type="term" value="P:protein transport to vacuole involved in ubiquitin-dependent protein catabolic process via the multivesicular body sorting pathway"/>
    <property type="evidence" value="ECO:0007669"/>
    <property type="project" value="TreeGrafter"/>
</dbReference>
<keyword evidence="3" id="KW-1185">Reference proteome</keyword>